<evidence type="ECO:0000313" key="11">
    <source>
        <dbReference type="Proteomes" id="UP000039865"/>
    </source>
</evidence>
<dbReference type="InterPro" id="IPR036396">
    <property type="entry name" value="Cyt_P450_sf"/>
</dbReference>
<dbReference type="GO" id="GO:0020037">
    <property type="term" value="F:heme binding"/>
    <property type="evidence" value="ECO:0007669"/>
    <property type="project" value="InterPro"/>
</dbReference>
<keyword evidence="5 7" id="KW-0408">Iron</keyword>
<gene>
    <name evidence="10" type="primary">Contig2738.g2938</name>
    <name evidence="10" type="ORF">STYLEM_10226</name>
</gene>
<dbReference type="InterPro" id="IPR002403">
    <property type="entry name" value="Cyt_P450_E_grp-IV"/>
</dbReference>
<keyword evidence="2 7" id="KW-0349">Heme</keyword>
<dbReference type="InterPro" id="IPR001128">
    <property type="entry name" value="Cyt_P450"/>
</dbReference>
<keyword evidence="4 8" id="KW-0560">Oxidoreductase</keyword>
<evidence type="ECO:0000256" key="3">
    <source>
        <dbReference type="ARBA" id="ARBA00022723"/>
    </source>
</evidence>
<dbReference type="InParanoid" id="A0A078AG61"/>
<accession>A0A078AG61</accession>
<protein>
    <submittedName>
        <fullName evidence="10">Cytochrome p450</fullName>
    </submittedName>
</protein>
<keyword evidence="11" id="KW-1185">Reference proteome</keyword>
<feature type="binding site" description="axial binding residue" evidence="7">
    <location>
        <position position="450"/>
    </location>
    <ligand>
        <name>heme</name>
        <dbReference type="ChEBI" id="CHEBI:30413"/>
    </ligand>
    <ligandPart>
        <name>Fe</name>
        <dbReference type="ChEBI" id="CHEBI:18248"/>
    </ligandPart>
</feature>
<evidence type="ECO:0000256" key="9">
    <source>
        <dbReference type="SAM" id="Phobius"/>
    </source>
</evidence>
<dbReference type="PANTHER" id="PTHR24291:SF50">
    <property type="entry name" value="BIFUNCTIONAL ALBAFLAVENONE MONOOXYGENASE_TERPENE SYNTHASE"/>
    <property type="match status" value="1"/>
</dbReference>
<dbReference type="InterPro" id="IPR017972">
    <property type="entry name" value="Cyt_P450_CS"/>
</dbReference>
<dbReference type="GO" id="GO:0004497">
    <property type="term" value="F:monooxygenase activity"/>
    <property type="evidence" value="ECO:0007669"/>
    <property type="project" value="UniProtKB-KW"/>
</dbReference>
<evidence type="ECO:0000256" key="5">
    <source>
        <dbReference type="ARBA" id="ARBA00023004"/>
    </source>
</evidence>
<evidence type="ECO:0000256" key="4">
    <source>
        <dbReference type="ARBA" id="ARBA00023002"/>
    </source>
</evidence>
<comment type="cofactor">
    <cofactor evidence="7">
        <name>heme</name>
        <dbReference type="ChEBI" id="CHEBI:30413"/>
    </cofactor>
</comment>
<dbReference type="GO" id="GO:0016705">
    <property type="term" value="F:oxidoreductase activity, acting on paired donors, with incorporation or reduction of molecular oxygen"/>
    <property type="evidence" value="ECO:0007669"/>
    <property type="project" value="InterPro"/>
</dbReference>
<keyword evidence="6 8" id="KW-0503">Monooxygenase</keyword>
<keyword evidence="9" id="KW-0812">Transmembrane</keyword>
<dbReference type="EMBL" id="CCKQ01009708">
    <property type="protein sequence ID" value="CDW81214.1"/>
    <property type="molecule type" value="Genomic_DNA"/>
</dbReference>
<dbReference type="Gene3D" id="1.10.630.10">
    <property type="entry name" value="Cytochrome P450"/>
    <property type="match status" value="1"/>
</dbReference>
<organism evidence="10 11">
    <name type="scientific">Stylonychia lemnae</name>
    <name type="common">Ciliate</name>
    <dbReference type="NCBI Taxonomy" id="5949"/>
    <lineage>
        <taxon>Eukaryota</taxon>
        <taxon>Sar</taxon>
        <taxon>Alveolata</taxon>
        <taxon>Ciliophora</taxon>
        <taxon>Intramacronucleata</taxon>
        <taxon>Spirotrichea</taxon>
        <taxon>Stichotrichia</taxon>
        <taxon>Sporadotrichida</taxon>
        <taxon>Oxytrichidae</taxon>
        <taxon>Stylonychinae</taxon>
        <taxon>Stylonychia</taxon>
    </lineage>
</organism>
<dbReference type="Proteomes" id="UP000039865">
    <property type="component" value="Unassembled WGS sequence"/>
</dbReference>
<comment type="similarity">
    <text evidence="1 8">Belongs to the cytochrome P450 family.</text>
</comment>
<proteinExistence type="inferred from homology"/>
<name>A0A078AG61_STYLE</name>
<sequence length="501" mass="58761">MIYLVSLPIVAAIVYICYFIILKYLKIRFYEKQGVRFCQGQNIITGHIDRLQQLSLKDPYTQALRTIVNEDFKDKEHKYVGILLGTKVHLLVKDITFIQTLYEQNKVKYDKDPMMQTLTLPLGETSNFVPKTTDYWKKIRPAITQALYSQDRTKLYEVIRQKMQIVIESQTLKTNKIYNVLPEISKLMESAISITFYEDDLSQVYIDQMINGQILKKSVSESILAIFKEFITKGQSKLNLYFPYLAQKGFGLATKDQLYNIQNIRHYFLEQISKLRTQKVEYNQTTYSFVRNLSMHKELTDIQVADELMLLLVGALDNTVSSIINAIQLLHLNSQAYQKLMFHIKNSEFENQIEFARECFLESLRMYSPNPYIPGIYIQNQGQIGDINIKKGDVVMVDIDFIHYHESIWQRPFEYLPERFNYNSHLYLQPNGKKRSVFNYVPFGFGKRICPGADFIENAGSIFLIEMLKKYKFTELKEPRFSNLFQILKPEVVMMVTKNDL</sequence>
<dbReference type="PANTHER" id="PTHR24291">
    <property type="entry name" value="CYTOCHROME P450 FAMILY 4"/>
    <property type="match status" value="1"/>
</dbReference>
<feature type="transmembrane region" description="Helical" evidence="9">
    <location>
        <begin position="6"/>
        <end position="25"/>
    </location>
</feature>
<dbReference type="PROSITE" id="PS00086">
    <property type="entry name" value="CYTOCHROME_P450"/>
    <property type="match status" value="1"/>
</dbReference>
<evidence type="ECO:0000256" key="8">
    <source>
        <dbReference type="RuleBase" id="RU000461"/>
    </source>
</evidence>
<evidence type="ECO:0000256" key="7">
    <source>
        <dbReference type="PIRSR" id="PIRSR602403-1"/>
    </source>
</evidence>
<reference evidence="10 11" key="1">
    <citation type="submission" date="2014-06" db="EMBL/GenBank/DDBJ databases">
        <authorList>
            <person name="Swart Estienne"/>
        </authorList>
    </citation>
    <scope>NUCLEOTIDE SEQUENCE [LARGE SCALE GENOMIC DNA]</scope>
    <source>
        <strain evidence="10 11">130c</strain>
    </source>
</reference>
<dbReference type="Pfam" id="PF00067">
    <property type="entry name" value="p450"/>
    <property type="match status" value="1"/>
</dbReference>
<keyword evidence="3 7" id="KW-0479">Metal-binding</keyword>
<evidence type="ECO:0000256" key="2">
    <source>
        <dbReference type="ARBA" id="ARBA00022617"/>
    </source>
</evidence>
<dbReference type="OrthoDB" id="2789670at2759"/>
<dbReference type="SUPFAM" id="SSF48264">
    <property type="entry name" value="Cytochrome P450"/>
    <property type="match status" value="1"/>
</dbReference>
<keyword evidence="9" id="KW-1133">Transmembrane helix</keyword>
<dbReference type="GO" id="GO:0005506">
    <property type="term" value="F:iron ion binding"/>
    <property type="evidence" value="ECO:0007669"/>
    <property type="project" value="InterPro"/>
</dbReference>
<keyword evidence="9" id="KW-0472">Membrane</keyword>
<evidence type="ECO:0000256" key="1">
    <source>
        <dbReference type="ARBA" id="ARBA00010617"/>
    </source>
</evidence>
<dbReference type="CDD" id="cd00302">
    <property type="entry name" value="cytochrome_P450"/>
    <property type="match status" value="1"/>
</dbReference>
<dbReference type="AlphaFoldDB" id="A0A078AG61"/>
<evidence type="ECO:0000313" key="10">
    <source>
        <dbReference type="EMBL" id="CDW81214.1"/>
    </source>
</evidence>
<dbReference type="InterPro" id="IPR050196">
    <property type="entry name" value="Cytochrome_P450_Monoox"/>
</dbReference>
<evidence type="ECO:0000256" key="6">
    <source>
        <dbReference type="ARBA" id="ARBA00023033"/>
    </source>
</evidence>
<dbReference type="PRINTS" id="PR00465">
    <property type="entry name" value="EP450IV"/>
</dbReference>